<dbReference type="STRING" id="589385.SAMN05421504_103233"/>
<protein>
    <submittedName>
        <fullName evidence="4">Ricin-type beta-trefoil lectin domain-containing protein</fullName>
    </submittedName>
</protein>
<dbReference type="SUPFAM" id="SSF50370">
    <property type="entry name" value="Ricin B-like lectins"/>
    <property type="match status" value="2"/>
</dbReference>
<organism evidence="4 5">
    <name type="scientific">Amycolatopsis xylanica</name>
    <dbReference type="NCBI Taxonomy" id="589385"/>
    <lineage>
        <taxon>Bacteria</taxon>
        <taxon>Bacillati</taxon>
        <taxon>Actinomycetota</taxon>
        <taxon>Actinomycetes</taxon>
        <taxon>Pseudonocardiales</taxon>
        <taxon>Pseudonocardiaceae</taxon>
        <taxon>Amycolatopsis</taxon>
    </lineage>
</organism>
<dbReference type="Pfam" id="PF00652">
    <property type="entry name" value="Ricin_B_lectin"/>
    <property type="match status" value="1"/>
</dbReference>
<feature type="chain" id="PRO_5011788040" evidence="2">
    <location>
        <begin position="36"/>
        <end position="669"/>
    </location>
</feature>
<evidence type="ECO:0000313" key="4">
    <source>
        <dbReference type="EMBL" id="SDX60449.1"/>
    </source>
</evidence>
<dbReference type="Proteomes" id="UP000199515">
    <property type="component" value="Unassembled WGS sequence"/>
</dbReference>
<sequence length="669" mass="72358">MFTRTSFVTYGVRGIAALVVATSVAAGMTAAPALAAPVAASALATVPESSEEAKIAAARVLGIQAREDLLVLSDKNFVIALWQKAKEGTEIKAAALRAFTDNVDELACKKYIETGIYEADRLDQIAKAVKAQRDTERRSAAQELGIVATDEMLDATSENFIFRLWERAEAGSDVKKAAAAVLKQGTTEEQRQAFIVKGIHDAAAIDRQRKIDEADRLEREAAERKANQEAKAAAFSAALGAVASEADKNLPDHEFIYEIIRRTTGAQVKAAAQAAYDNRDPAAWKAFIYTGVHAAHKADLDERDRLAAIEAERQVRVILDAAERDGFQPNLVAAARAALAGTVADRNNFLNTGRHAAAKADLIKPKNNRVIELQGTQSGRCLQVSGLWDQPDEGANADGATTELWDCQRGPKQVWELLAKDNGQYTLQNLASKHCLDLDGDNVVQHACDDAKATQRWEFLEDVNGTFQLRNVATGKFATALDSGTGNATLVVQYTNTNSIDQKWRIIDPTHVSWTVSMTPGTIELKSVDSGRCLQVAGRTDRPDAGANADSARTEIWDCTQGVKQVWELISLGEKKYGLKNKNSGKCLDMLNSDPANGAPLIQYGCHFAGSQQWVFTQGDNGSLGLASAYTGKFADVENAYTANGSAVIQYDGTGELNQRWTVHQLTTA</sequence>
<keyword evidence="4" id="KW-0430">Lectin</keyword>
<reference evidence="4 5" key="1">
    <citation type="submission" date="2016-10" db="EMBL/GenBank/DDBJ databases">
        <authorList>
            <person name="de Groot N.N."/>
        </authorList>
    </citation>
    <scope>NUCLEOTIDE SEQUENCE [LARGE SCALE GENOMIC DNA]</scope>
    <source>
        <strain evidence="4 5">CPCC 202699</strain>
    </source>
</reference>
<evidence type="ECO:0000259" key="3">
    <source>
        <dbReference type="SMART" id="SM00458"/>
    </source>
</evidence>
<keyword evidence="1" id="KW-0175">Coiled coil</keyword>
<feature type="domain" description="Ricin B lectin" evidence="3">
    <location>
        <begin position="521"/>
        <end position="664"/>
    </location>
</feature>
<name>A0A1H3D459_9PSEU</name>
<dbReference type="PROSITE" id="PS50231">
    <property type="entry name" value="RICIN_B_LECTIN"/>
    <property type="match status" value="2"/>
</dbReference>
<dbReference type="AlphaFoldDB" id="A0A1H3D459"/>
<dbReference type="CDD" id="cd00161">
    <property type="entry name" value="beta-trefoil_Ricin-like"/>
    <property type="match status" value="2"/>
</dbReference>
<gene>
    <name evidence="4" type="ORF">SAMN05421504_103233</name>
</gene>
<accession>A0A1H3D459</accession>
<evidence type="ECO:0000256" key="1">
    <source>
        <dbReference type="SAM" id="Coils"/>
    </source>
</evidence>
<evidence type="ECO:0000256" key="2">
    <source>
        <dbReference type="SAM" id="SignalP"/>
    </source>
</evidence>
<dbReference type="EMBL" id="FNON01000003">
    <property type="protein sequence ID" value="SDX60449.1"/>
    <property type="molecule type" value="Genomic_DNA"/>
</dbReference>
<evidence type="ECO:0000313" key="5">
    <source>
        <dbReference type="Proteomes" id="UP000199515"/>
    </source>
</evidence>
<proteinExistence type="predicted"/>
<keyword evidence="5" id="KW-1185">Reference proteome</keyword>
<dbReference type="InterPro" id="IPR000772">
    <property type="entry name" value="Ricin_B_lectin"/>
</dbReference>
<dbReference type="InterPro" id="IPR035992">
    <property type="entry name" value="Ricin_B-like_lectins"/>
</dbReference>
<dbReference type="Gene3D" id="2.80.10.50">
    <property type="match status" value="3"/>
</dbReference>
<feature type="domain" description="Ricin B lectin" evidence="3">
    <location>
        <begin position="368"/>
        <end position="507"/>
    </location>
</feature>
<dbReference type="Pfam" id="PF14200">
    <property type="entry name" value="RicinB_lectin_2"/>
    <property type="match status" value="2"/>
</dbReference>
<keyword evidence="2" id="KW-0732">Signal</keyword>
<dbReference type="SMART" id="SM00458">
    <property type="entry name" value="RICIN"/>
    <property type="match status" value="2"/>
</dbReference>
<dbReference type="GO" id="GO:0030246">
    <property type="term" value="F:carbohydrate binding"/>
    <property type="evidence" value="ECO:0007669"/>
    <property type="project" value="UniProtKB-KW"/>
</dbReference>
<feature type="coiled-coil region" evidence="1">
    <location>
        <begin position="200"/>
        <end position="231"/>
    </location>
</feature>
<feature type="signal peptide" evidence="2">
    <location>
        <begin position="1"/>
        <end position="35"/>
    </location>
</feature>